<comment type="caution">
    <text evidence="1">The sequence shown here is derived from an EMBL/GenBank/DDBJ whole genome shotgun (WGS) entry which is preliminary data.</text>
</comment>
<sequence>MQLEYMELLDALTKEQTMEAYEMMDETMRNFSFDNPQGLEYFLDILKDVSLDNNSNDDNYKEVIYWPLYVQSASPMEKKIDAEKLLQDLISKYDTIAK</sequence>
<gene>
    <name evidence="1" type="ORF">SCALOS_LOCUS10606</name>
</gene>
<name>A0ACA9PFR0_9GLOM</name>
<protein>
    <submittedName>
        <fullName evidence="1">11435_t:CDS:1</fullName>
    </submittedName>
</protein>
<dbReference type="EMBL" id="CAJVPM010040710">
    <property type="protein sequence ID" value="CAG8704104.1"/>
    <property type="molecule type" value="Genomic_DNA"/>
</dbReference>
<dbReference type="Proteomes" id="UP000789860">
    <property type="component" value="Unassembled WGS sequence"/>
</dbReference>
<reference evidence="1" key="1">
    <citation type="submission" date="2021-06" db="EMBL/GenBank/DDBJ databases">
        <authorList>
            <person name="Kallberg Y."/>
            <person name="Tangrot J."/>
            <person name="Rosling A."/>
        </authorList>
    </citation>
    <scope>NUCLEOTIDE SEQUENCE</scope>
    <source>
        <strain evidence="1">AU212A</strain>
    </source>
</reference>
<feature type="non-terminal residue" evidence="1">
    <location>
        <position position="98"/>
    </location>
</feature>
<proteinExistence type="predicted"/>
<evidence type="ECO:0000313" key="1">
    <source>
        <dbReference type="EMBL" id="CAG8704104.1"/>
    </source>
</evidence>
<accession>A0ACA9PFR0</accession>
<evidence type="ECO:0000313" key="2">
    <source>
        <dbReference type="Proteomes" id="UP000789860"/>
    </source>
</evidence>
<organism evidence="1 2">
    <name type="scientific">Scutellospora calospora</name>
    <dbReference type="NCBI Taxonomy" id="85575"/>
    <lineage>
        <taxon>Eukaryota</taxon>
        <taxon>Fungi</taxon>
        <taxon>Fungi incertae sedis</taxon>
        <taxon>Mucoromycota</taxon>
        <taxon>Glomeromycotina</taxon>
        <taxon>Glomeromycetes</taxon>
        <taxon>Diversisporales</taxon>
        <taxon>Gigasporaceae</taxon>
        <taxon>Scutellospora</taxon>
    </lineage>
</organism>
<keyword evidence="2" id="KW-1185">Reference proteome</keyword>